<dbReference type="GO" id="GO:0005829">
    <property type="term" value="C:cytosol"/>
    <property type="evidence" value="ECO:0007669"/>
    <property type="project" value="TreeGrafter"/>
</dbReference>
<evidence type="ECO:0000313" key="11">
    <source>
        <dbReference type="EMBL" id="CAB4346914.1"/>
    </source>
</evidence>
<dbReference type="SMART" id="SM00852">
    <property type="entry name" value="MoCF_biosynth"/>
    <property type="match status" value="1"/>
</dbReference>
<dbReference type="InterPro" id="IPR036688">
    <property type="entry name" value="MoeA_C_domain_IV_sf"/>
</dbReference>
<keyword evidence="6" id="KW-0479">Metal-binding</keyword>
<keyword evidence="8" id="KW-0501">Molybdenum cofactor biosynthesis</keyword>
<dbReference type="SUPFAM" id="SSF63882">
    <property type="entry name" value="MoeA N-terminal region -like"/>
    <property type="match status" value="1"/>
</dbReference>
<dbReference type="SUPFAM" id="SSF53218">
    <property type="entry name" value="Molybdenum cofactor biosynthesis proteins"/>
    <property type="match status" value="1"/>
</dbReference>
<dbReference type="PROSITE" id="PS01079">
    <property type="entry name" value="MOCF_BIOSYNTHESIS_2"/>
    <property type="match status" value="1"/>
</dbReference>
<dbReference type="GO" id="GO:0006777">
    <property type="term" value="P:Mo-molybdopterin cofactor biosynthetic process"/>
    <property type="evidence" value="ECO:0007669"/>
    <property type="project" value="UniProtKB-KW"/>
</dbReference>
<dbReference type="Gene3D" id="3.40.980.10">
    <property type="entry name" value="MoaB/Mog-like domain"/>
    <property type="match status" value="1"/>
</dbReference>
<comment type="pathway">
    <text evidence="2">Cofactor biosynthesis; molybdopterin biosynthesis.</text>
</comment>
<keyword evidence="4" id="KW-0500">Molybdenum</keyword>
<dbReference type="GO" id="GO:0061599">
    <property type="term" value="F:molybdopterin molybdotransferase activity"/>
    <property type="evidence" value="ECO:0007669"/>
    <property type="project" value="UniProtKB-EC"/>
</dbReference>
<dbReference type="InterPro" id="IPR001453">
    <property type="entry name" value="MoaB/Mog_dom"/>
</dbReference>
<evidence type="ECO:0000256" key="3">
    <source>
        <dbReference type="ARBA" id="ARBA00013269"/>
    </source>
</evidence>
<evidence type="ECO:0000256" key="4">
    <source>
        <dbReference type="ARBA" id="ARBA00022505"/>
    </source>
</evidence>
<dbReference type="InterPro" id="IPR036425">
    <property type="entry name" value="MoaB/Mog-like_dom_sf"/>
</dbReference>
<evidence type="ECO:0000256" key="6">
    <source>
        <dbReference type="ARBA" id="ARBA00022723"/>
    </source>
</evidence>
<dbReference type="InterPro" id="IPR036135">
    <property type="entry name" value="MoeA_linker/N_sf"/>
</dbReference>
<comment type="catalytic activity">
    <reaction evidence="9">
        <text>adenylyl-molybdopterin + molybdate = Mo-molybdopterin + AMP + H(+)</text>
        <dbReference type="Rhea" id="RHEA:35047"/>
        <dbReference type="ChEBI" id="CHEBI:15378"/>
        <dbReference type="ChEBI" id="CHEBI:36264"/>
        <dbReference type="ChEBI" id="CHEBI:62727"/>
        <dbReference type="ChEBI" id="CHEBI:71302"/>
        <dbReference type="ChEBI" id="CHEBI:456215"/>
        <dbReference type="EC" id="2.10.1.1"/>
    </reaction>
</comment>
<evidence type="ECO:0000256" key="7">
    <source>
        <dbReference type="ARBA" id="ARBA00022842"/>
    </source>
</evidence>
<protein>
    <recommendedName>
        <fullName evidence="3">molybdopterin molybdotransferase</fullName>
        <ecNumber evidence="3">2.10.1.1</ecNumber>
    </recommendedName>
</protein>
<dbReference type="Gene3D" id="2.40.340.10">
    <property type="entry name" value="MoeA, C-terminal, domain IV"/>
    <property type="match status" value="1"/>
</dbReference>
<dbReference type="Pfam" id="PF03454">
    <property type="entry name" value="MoeA_C"/>
    <property type="match status" value="1"/>
</dbReference>
<dbReference type="EMBL" id="CAESAO010000176">
    <property type="protein sequence ID" value="CAB4346914.1"/>
    <property type="molecule type" value="Genomic_DNA"/>
</dbReference>
<dbReference type="Pfam" id="PF00994">
    <property type="entry name" value="MoCF_biosynth"/>
    <property type="match status" value="1"/>
</dbReference>
<evidence type="ECO:0000256" key="1">
    <source>
        <dbReference type="ARBA" id="ARBA00001946"/>
    </source>
</evidence>
<dbReference type="UniPathway" id="UPA00344"/>
<dbReference type="AlphaFoldDB" id="A0A6J5ZW70"/>
<keyword evidence="5" id="KW-0808">Transferase</keyword>
<dbReference type="NCBIfam" id="NF045515">
    <property type="entry name" value="Glp_gephyrin"/>
    <property type="match status" value="1"/>
</dbReference>
<dbReference type="InterPro" id="IPR038987">
    <property type="entry name" value="MoeA-like"/>
</dbReference>
<dbReference type="FunFam" id="3.40.980.10:FF:000004">
    <property type="entry name" value="Molybdopterin molybdenumtransferase"/>
    <property type="match status" value="1"/>
</dbReference>
<evidence type="ECO:0000259" key="10">
    <source>
        <dbReference type="SMART" id="SM00852"/>
    </source>
</evidence>
<dbReference type="InterPro" id="IPR005110">
    <property type="entry name" value="MoeA_linker/N"/>
</dbReference>
<dbReference type="PANTHER" id="PTHR10192">
    <property type="entry name" value="MOLYBDOPTERIN BIOSYNTHESIS PROTEIN"/>
    <property type="match status" value="1"/>
</dbReference>
<evidence type="ECO:0000256" key="2">
    <source>
        <dbReference type="ARBA" id="ARBA00005046"/>
    </source>
</evidence>
<dbReference type="EC" id="2.10.1.1" evidence="3"/>
<name>A0A6J5ZW70_9ZZZZ</name>
<reference evidence="11" key="1">
    <citation type="submission" date="2020-05" db="EMBL/GenBank/DDBJ databases">
        <authorList>
            <person name="Chiriac C."/>
            <person name="Salcher M."/>
            <person name="Ghai R."/>
            <person name="Kavagutti S V."/>
        </authorList>
    </citation>
    <scope>NUCLEOTIDE SEQUENCE</scope>
</reference>
<dbReference type="CDD" id="cd00887">
    <property type="entry name" value="MoeA"/>
    <property type="match status" value="1"/>
</dbReference>
<dbReference type="NCBIfam" id="TIGR00177">
    <property type="entry name" value="molyb_syn"/>
    <property type="match status" value="1"/>
</dbReference>
<feature type="domain" description="MoaB/Mog" evidence="10">
    <location>
        <begin position="176"/>
        <end position="314"/>
    </location>
</feature>
<dbReference type="GO" id="GO:0046872">
    <property type="term" value="F:metal ion binding"/>
    <property type="evidence" value="ECO:0007669"/>
    <property type="project" value="UniProtKB-KW"/>
</dbReference>
<evidence type="ECO:0000256" key="5">
    <source>
        <dbReference type="ARBA" id="ARBA00022679"/>
    </source>
</evidence>
<evidence type="ECO:0000256" key="9">
    <source>
        <dbReference type="ARBA" id="ARBA00047317"/>
    </source>
</evidence>
<dbReference type="Gene3D" id="3.90.105.10">
    <property type="entry name" value="Molybdopterin biosynthesis moea protein, domain 2"/>
    <property type="match status" value="1"/>
</dbReference>
<accession>A0A6J5ZW70</accession>
<dbReference type="PANTHER" id="PTHR10192:SF5">
    <property type="entry name" value="GEPHYRIN"/>
    <property type="match status" value="1"/>
</dbReference>
<organism evidence="11">
    <name type="scientific">freshwater metagenome</name>
    <dbReference type="NCBI Taxonomy" id="449393"/>
    <lineage>
        <taxon>unclassified sequences</taxon>
        <taxon>metagenomes</taxon>
        <taxon>ecological metagenomes</taxon>
    </lineage>
</organism>
<dbReference type="InterPro" id="IPR008284">
    <property type="entry name" value="MoCF_biosynth_CS"/>
</dbReference>
<dbReference type="SUPFAM" id="SSF63867">
    <property type="entry name" value="MoeA C-terminal domain-like"/>
    <property type="match status" value="1"/>
</dbReference>
<dbReference type="Gene3D" id="2.170.190.11">
    <property type="entry name" value="Molybdopterin biosynthesis moea protein, domain 3"/>
    <property type="match status" value="1"/>
</dbReference>
<keyword evidence="7" id="KW-0460">Magnesium</keyword>
<evidence type="ECO:0000256" key="8">
    <source>
        <dbReference type="ARBA" id="ARBA00023150"/>
    </source>
</evidence>
<dbReference type="InterPro" id="IPR005111">
    <property type="entry name" value="MoeA_C_domain_IV"/>
</dbReference>
<proteinExistence type="predicted"/>
<sequence length="394" mass="40333">MADKPLNIADAQVLIAGHCSILPAATTAVDEALGLVLAEQVTAGGDVPSRDNSAMDGFAARSGSASRTLTVIGESRAGHPAAVTVGDGEAVRISTGATMPEGADAVAPIEVVKENGESVTLLEELTAGRNVRLAGEDLRAGDEVLAAGRELGPAELGIAVAAGRAELSCTRRARVAVIATGDELREPGEALAPGELHDSNLTTLQALVRAAGAEVVLARHVGDDPTATSDAFAEALELADVVVCSGGVSVGPHDHVKGALLGLGVEEHFWRVALRPGRPTWFGSRDGTLVFGLPGNPVSAMVTFLLFAAPALRALQGRPQQPTQTTALGESISRHPDRDECVRVRIEGDEAFATGPQGSHILSSMALADALVVIPRGEGLLAAGSVIELMSLQP</sequence>
<gene>
    <name evidence="11" type="ORF">UFOPK3522_01513</name>
</gene>
<comment type="cofactor">
    <cofactor evidence="1">
        <name>Mg(2+)</name>
        <dbReference type="ChEBI" id="CHEBI:18420"/>
    </cofactor>
</comment>
<dbReference type="Pfam" id="PF03453">
    <property type="entry name" value="MoeA_N"/>
    <property type="match status" value="1"/>
</dbReference>